<comment type="caution">
    <text evidence="2">The sequence shown here is derived from an EMBL/GenBank/DDBJ whole genome shotgun (WGS) entry which is preliminary data.</text>
</comment>
<dbReference type="AlphaFoldDB" id="A0ABD3UMH5"/>
<feature type="compositionally biased region" description="Basic and acidic residues" evidence="1">
    <location>
        <begin position="23"/>
        <end position="49"/>
    </location>
</feature>
<keyword evidence="3" id="KW-1185">Reference proteome</keyword>
<dbReference type="Proteomes" id="UP001634393">
    <property type="component" value="Unassembled WGS sequence"/>
</dbReference>
<proteinExistence type="predicted"/>
<evidence type="ECO:0000313" key="3">
    <source>
        <dbReference type="Proteomes" id="UP001634393"/>
    </source>
</evidence>
<evidence type="ECO:0000256" key="1">
    <source>
        <dbReference type="SAM" id="MobiDB-lite"/>
    </source>
</evidence>
<dbReference type="EMBL" id="JBJXBP010000001">
    <property type="protein sequence ID" value="KAL3849490.1"/>
    <property type="molecule type" value="Genomic_DNA"/>
</dbReference>
<name>A0ABD3UMH5_9LAMI</name>
<reference evidence="2 3" key="1">
    <citation type="submission" date="2024-12" db="EMBL/GenBank/DDBJ databases">
        <title>The unique morphological basis and parallel evolutionary history of personate flowers in Penstemon.</title>
        <authorList>
            <person name="Depatie T.H."/>
            <person name="Wessinger C.A."/>
        </authorList>
    </citation>
    <scope>NUCLEOTIDE SEQUENCE [LARGE SCALE GENOMIC DNA]</scope>
    <source>
        <strain evidence="2">WTNN_2</strain>
        <tissue evidence="2">Leaf</tissue>
    </source>
</reference>
<sequence>MENNLKSQNPFYFLSLHSRKKRGREEKERGRAESEDRRKKERKEEEKKIWFFPKSP</sequence>
<evidence type="ECO:0000313" key="2">
    <source>
        <dbReference type="EMBL" id="KAL3849490.1"/>
    </source>
</evidence>
<organism evidence="2 3">
    <name type="scientific">Penstemon smallii</name>
    <dbReference type="NCBI Taxonomy" id="265156"/>
    <lineage>
        <taxon>Eukaryota</taxon>
        <taxon>Viridiplantae</taxon>
        <taxon>Streptophyta</taxon>
        <taxon>Embryophyta</taxon>
        <taxon>Tracheophyta</taxon>
        <taxon>Spermatophyta</taxon>
        <taxon>Magnoliopsida</taxon>
        <taxon>eudicotyledons</taxon>
        <taxon>Gunneridae</taxon>
        <taxon>Pentapetalae</taxon>
        <taxon>asterids</taxon>
        <taxon>lamiids</taxon>
        <taxon>Lamiales</taxon>
        <taxon>Plantaginaceae</taxon>
        <taxon>Cheloneae</taxon>
        <taxon>Penstemon</taxon>
    </lineage>
</organism>
<gene>
    <name evidence="2" type="ORF">ACJIZ3_011372</name>
</gene>
<accession>A0ABD3UMH5</accession>
<feature type="region of interest" description="Disordered" evidence="1">
    <location>
        <begin position="1"/>
        <end position="56"/>
    </location>
</feature>
<protein>
    <submittedName>
        <fullName evidence="2">Uncharacterized protein</fullName>
    </submittedName>
</protein>
<feature type="compositionally biased region" description="Polar residues" evidence="1">
    <location>
        <begin position="1"/>
        <end position="10"/>
    </location>
</feature>